<dbReference type="AlphaFoldDB" id="A0A2Z2MBP0"/>
<keyword evidence="1" id="KW-1133">Transmembrane helix</keyword>
<keyword evidence="1" id="KW-0472">Membrane</keyword>
<keyword evidence="1" id="KW-0812">Transmembrane</keyword>
<evidence type="ECO:0000313" key="2">
    <source>
        <dbReference type="EMBL" id="ASJ02923.1"/>
    </source>
</evidence>
<dbReference type="Proteomes" id="UP000250179">
    <property type="component" value="Chromosome"/>
</dbReference>
<accession>A0A2Z2MBP0</accession>
<feature type="transmembrane region" description="Helical" evidence="1">
    <location>
        <begin position="16"/>
        <end position="39"/>
    </location>
</feature>
<reference evidence="2 3" key="1">
    <citation type="submission" date="2016-03" db="EMBL/GenBank/DDBJ databases">
        <title>Complete genome sequence of Thermococcus profundus strain DT5432.</title>
        <authorList>
            <person name="Oger P.M."/>
        </authorList>
    </citation>
    <scope>NUCLEOTIDE SEQUENCE [LARGE SCALE GENOMIC DNA]</scope>
    <source>
        <strain evidence="2 3">DT 5432</strain>
    </source>
</reference>
<evidence type="ECO:0000313" key="3">
    <source>
        <dbReference type="Proteomes" id="UP000250179"/>
    </source>
</evidence>
<sequence length="88" mass="9729">MGGDPFSGIGDSFEDAIGFLLISLLAGIFGMIFTILANVAIQMNIPEATSWTLRIGSLYLLMIGYCRYLWSLCSWNDGSFCIYILCGW</sequence>
<dbReference type="EMBL" id="CP014862">
    <property type="protein sequence ID" value="ASJ02923.1"/>
    <property type="molecule type" value="Genomic_DNA"/>
</dbReference>
<evidence type="ECO:0000256" key="1">
    <source>
        <dbReference type="SAM" id="Phobius"/>
    </source>
</evidence>
<proteinExistence type="predicted"/>
<dbReference type="KEGG" id="tprf:A3L09_06465"/>
<protein>
    <submittedName>
        <fullName evidence="2">Uncharacterized protein</fullName>
    </submittedName>
</protein>
<feature type="transmembrane region" description="Helical" evidence="1">
    <location>
        <begin position="51"/>
        <end position="70"/>
    </location>
</feature>
<keyword evidence="3" id="KW-1185">Reference proteome</keyword>
<gene>
    <name evidence="2" type="ORF">A3L09_06465</name>
</gene>
<name>A0A2Z2MBP0_THEPR</name>
<organism evidence="2 3">
    <name type="scientific">Thermococcus profundus</name>
    <dbReference type="NCBI Taxonomy" id="49899"/>
    <lineage>
        <taxon>Archaea</taxon>
        <taxon>Methanobacteriati</taxon>
        <taxon>Methanobacteriota</taxon>
        <taxon>Thermococci</taxon>
        <taxon>Thermococcales</taxon>
        <taxon>Thermococcaceae</taxon>
        <taxon>Thermococcus</taxon>
    </lineage>
</organism>